<dbReference type="AlphaFoldDB" id="A0A6P3S3T4"/>
<dbReference type="FunFam" id="3.30.420.40:FF:000243">
    <property type="entry name" value="Heat shock protein 105 kDa"/>
    <property type="match status" value="1"/>
</dbReference>
<dbReference type="PANTHER" id="PTHR45639">
    <property type="entry name" value="HSC70CB, ISOFORM G-RELATED"/>
    <property type="match status" value="1"/>
</dbReference>
<dbReference type="FunFam" id="3.90.640.10:FF:000004">
    <property type="entry name" value="Heat shock 70 kDa protein 4"/>
    <property type="match status" value="1"/>
</dbReference>
<evidence type="ECO:0000256" key="7">
    <source>
        <dbReference type="ARBA" id="ARBA00023016"/>
    </source>
</evidence>
<dbReference type="OrthoDB" id="434160at2759"/>
<comment type="similarity">
    <text evidence="2">Belongs to the heat shock protein 70 family.</text>
</comment>
<dbReference type="PANTHER" id="PTHR45639:SF2">
    <property type="entry name" value="HEAT SHOCK PROTEIN 105 KDA"/>
    <property type="match status" value="1"/>
</dbReference>
<proteinExistence type="inferred from homology"/>
<organism evidence="9 10">
    <name type="scientific">Pteropus vampyrus</name>
    <name type="common">Large flying fox</name>
    <dbReference type="NCBI Taxonomy" id="132908"/>
    <lineage>
        <taxon>Eukaryota</taxon>
        <taxon>Metazoa</taxon>
        <taxon>Chordata</taxon>
        <taxon>Craniata</taxon>
        <taxon>Vertebrata</taxon>
        <taxon>Euteleostomi</taxon>
        <taxon>Mammalia</taxon>
        <taxon>Eutheria</taxon>
        <taxon>Laurasiatheria</taxon>
        <taxon>Chiroptera</taxon>
        <taxon>Yinpterochiroptera</taxon>
        <taxon>Pteropodoidea</taxon>
        <taxon>Pteropodidae</taxon>
        <taxon>Pteropodinae</taxon>
        <taxon>Pteropus</taxon>
    </lineage>
</organism>
<dbReference type="GO" id="GO:0140662">
    <property type="term" value="F:ATP-dependent protein folding chaperone"/>
    <property type="evidence" value="ECO:0007669"/>
    <property type="project" value="InterPro"/>
</dbReference>
<evidence type="ECO:0000256" key="3">
    <source>
        <dbReference type="ARBA" id="ARBA00022490"/>
    </source>
</evidence>
<dbReference type="Gene3D" id="3.90.640.10">
    <property type="entry name" value="Actin, Chain A, domain 4"/>
    <property type="match status" value="1"/>
</dbReference>
<evidence type="ECO:0000313" key="10">
    <source>
        <dbReference type="RefSeq" id="XP_011384731.2"/>
    </source>
</evidence>
<dbReference type="InterPro" id="IPR013126">
    <property type="entry name" value="Hsp_70_fam"/>
</dbReference>
<dbReference type="RefSeq" id="XP_011384731.2">
    <property type="nucleotide sequence ID" value="XM_011386429.2"/>
</dbReference>
<keyword evidence="5" id="KW-0547">Nucleotide-binding</keyword>
<dbReference type="KEGG" id="pvp:105310230"/>
<comment type="subcellular location">
    <subcellularLocation>
        <location evidence="1">Cytoplasm</location>
    </subcellularLocation>
</comment>
<dbReference type="InterPro" id="IPR018181">
    <property type="entry name" value="Heat_shock_70_CS"/>
</dbReference>
<evidence type="ECO:0000256" key="6">
    <source>
        <dbReference type="ARBA" id="ARBA00022840"/>
    </source>
</evidence>
<accession>A0A6P3S3T4</accession>
<keyword evidence="9" id="KW-1185">Reference proteome</keyword>
<keyword evidence="6" id="KW-0067">ATP-binding</keyword>
<dbReference type="GeneID" id="105310230"/>
<dbReference type="PROSITE" id="PS01036">
    <property type="entry name" value="HSP70_3"/>
    <property type="match status" value="1"/>
</dbReference>
<evidence type="ECO:0000256" key="4">
    <source>
        <dbReference type="ARBA" id="ARBA00022553"/>
    </source>
</evidence>
<dbReference type="FunFam" id="3.30.420.40:FF:000767">
    <property type="entry name" value="Heat shock protein 70 (HSP70)-4, putative"/>
    <property type="match status" value="1"/>
</dbReference>
<sequence>MGHSAFQVSACAFNKGKLKVLGTAFDPFLGGKNFDEKLVDHFCAEFKTKYKLDAKSKIRALLRLYQECEKLKKLMSSNSTDLPLNIECFMNDKDVSGKMSRAQFEELCAELLQKIDTPLRWLMEQTQLKAEDVSAVEIIGGATRIPAVKEKIAKFFGKDVSTTLNADEAVARGCALQVLPSPLPFLRAQAPNYFSSFHCSGRQSTGASPLHKPRRPWREEGPQM</sequence>
<feature type="region of interest" description="Disordered" evidence="8">
    <location>
        <begin position="202"/>
        <end position="224"/>
    </location>
</feature>
<reference evidence="10" key="1">
    <citation type="submission" date="2025-08" db="UniProtKB">
        <authorList>
            <consortium name="RefSeq"/>
        </authorList>
    </citation>
    <scope>IDENTIFICATION</scope>
    <source>
        <tissue evidence="10">Kidney</tissue>
    </source>
</reference>
<evidence type="ECO:0000256" key="5">
    <source>
        <dbReference type="ARBA" id="ARBA00022741"/>
    </source>
</evidence>
<dbReference type="GO" id="GO:0005829">
    <property type="term" value="C:cytosol"/>
    <property type="evidence" value="ECO:0007669"/>
    <property type="project" value="TreeGrafter"/>
</dbReference>
<dbReference type="Gene3D" id="3.30.420.40">
    <property type="match status" value="2"/>
</dbReference>
<evidence type="ECO:0000256" key="2">
    <source>
        <dbReference type="ARBA" id="ARBA00007381"/>
    </source>
</evidence>
<dbReference type="Proteomes" id="UP000515202">
    <property type="component" value="Unplaced"/>
</dbReference>
<gene>
    <name evidence="10" type="primary">LOC105310230</name>
</gene>
<dbReference type="Pfam" id="PF00012">
    <property type="entry name" value="HSP70"/>
    <property type="match status" value="1"/>
</dbReference>
<dbReference type="GO" id="GO:0005524">
    <property type="term" value="F:ATP binding"/>
    <property type="evidence" value="ECO:0007669"/>
    <property type="project" value="UniProtKB-KW"/>
</dbReference>
<evidence type="ECO:0000256" key="1">
    <source>
        <dbReference type="ARBA" id="ARBA00004496"/>
    </source>
</evidence>
<dbReference type="InterPro" id="IPR043129">
    <property type="entry name" value="ATPase_NBD"/>
</dbReference>
<evidence type="ECO:0000313" key="9">
    <source>
        <dbReference type="Proteomes" id="UP000515202"/>
    </source>
</evidence>
<keyword evidence="4" id="KW-0597">Phosphoprotein</keyword>
<protein>
    <submittedName>
        <fullName evidence="10">Heat shock protein 105 kDa-like</fullName>
    </submittedName>
</protein>
<evidence type="ECO:0000256" key="8">
    <source>
        <dbReference type="SAM" id="MobiDB-lite"/>
    </source>
</evidence>
<name>A0A6P3S3T4_PTEVA</name>
<dbReference type="GO" id="GO:0005634">
    <property type="term" value="C:nucleus"/>
    <property type="evidence" value="ECO:0007669"/>
    <property type="project" value="TreeGrafter"/>
</dbReference>
<dbReference type="PRINTS" id="PR00301">
    <property type="entry name" value="HEATSHOCK70"/>
</dbReference>
<keyword evidence="3" id="KW-0963">Cytoplasm</keyword>
<keyword evidence="7" id="KW-0346">Stress response</keyword>
<dbReference type="SUPFAM" id="SSF53067">
    <property type="entry name" value="Actin-like ATPase domain"/>
    <property type="match status" value="1"/>
</dbReference>